<dbReference type="CDD" id="cd02440">
    <property type="entry name" value="AdoMet_MTases"/>
    <property type="match status" value="1"/>
</dbReference>
<proteinExistence type="predicted"/>
<dbReference type="RefSeq" id="WP_243797728.1">
    <property type="nucleotide sequence ID" value="NZ_CP094669.1"/>
</dbReference>
<dbReference type="Gene3D" id="3.40.50.150">
    <property type="entry name" value="Vaccinia Virus protein VP39"/>
    <property type="match status" value="1"/>
</dbReference>
<dbReference type="InterPro" id="IPR029063">
    <property type="entry name" value="SAM-dependent_MTases_sf"/>
</dbReference>
<dbReference type="SUPFAM" id="SSF53335">
    <property type="entry name" value="S-adenosyl-L-methionine-dependent methyltransferases"/>
    <property type="match status" value="1"/>
</dbReference>
<accession>A0ABY4CZH9</accession>
<evidence type="ECO:0000256" key="1">
    <source>
        <dbReference type="ARBA" id="ARBA00023115"/>
    </source>
</evidence>
<keyword evidence="4" id="KW-1185">Reference proteome</keyword>
<dbReference type="Proteomes" id="UP000831113">
    <property type="component" value="Chromosome"/>
</dbReference>
<sequence>MLYLLRRLLSYIVPLTRTVHSPITGQLEITWHHGQKVLDTPHANYSYGSLQRVLRYGLMFVAPEQASHTLLLGLGGGSVVATLRKELQYQGHITAVELDAVMIQLADAEFGIRPDAQLEIVCADAFEWVKSAPKEHFGLIIVDLFVDLYLPDGLRTATFWQALQQLLRPGGYVLANTLTDVPLEVEGEELAIYLEKQGFTVKELEVELLNRLLVLQKAQA</sequence>
<dbReference type="InterPro" id="IPR041698">
    <property type="entry name" value="Methyltransf_25"/>
</dbReference>
<evidence type="ECO:0000313" key="3">
    <source>
        <dbReference type="EMBL" id="UOG74384.1"/>
    </source>
</evidence>
<organism evidence="3 4">
    <name type="scientific">Hymenobacter tibetensis</name>
    <dbReference type="NCBI Taxonomy" id="497967"/>
    <lineage>
        <taxon>Bacteria</taxon>
        <taxon>Pseudomonadati</taxon>
        <taxon>Bacteroidota</taxon>
        <taxon>Cytophagia</taxon>
        <taxon>Cytophagales</taxon>
        <taxon>Hymenobacteraceae</taxon>
        <taxon>Hymenobacter</taxon>
    </lineage>
</organism>
<dbReference type="PANTHER" id="PTHR43317">
    <property type="entry name" value="THERMOSPERMINE SYNTHASE ACAULIS5"/>
    <property type="match status" value="1"/>
</dbReference>
<evidence type="ECO:0000313" key="4">
    <source>
        <dbReference type="Proteomes" id="UP000831113"/>
    </source>
</evidence>
<feature type="domain" description="Methyltransferase" evidence="2">
    <location>
        <begin position="72"/>
        <end position="171"/>
    </location>
</feature>
<dbReference type="NCBIfam" id="NF037959">
    <property type="entry name" value="MFS_SpdSyn"/>
    <property type="match status" value="1"/>
</dbReference>
<keyword evidence="1" id="KW-0620">Polyamine biosynthesis</keyword>
<gene>
    <name evidence="3" type="ORF">MTX78_19975</name>
</gene>
<dbReference type="EMBL" id="CP094669">
    <property type="protein sequence ID" value="UOG74384.1"/>
    <property type="molecule type" value="Genomic_DNA"/>
</dbReference>
<evidence type="ECO:0000259" key="2">
    <source>
        <dbReference type="Pfam" id="PF13649"/>
    </source>
</evidence>
<dbReference type="PANTHER" id="PTHR43317:SF1">
    <property type="entry name" value="THERMOSPERMINE SYNTHASE ACAULIS5"/>
    <property type="match status" value="1"/>
</dbReference>
<protein>
    <submittedName>
        <fullName evidence="3">Fused MFS/spermidine synthase</fullName>
    </submittedName>
</protein>
<name>A0ABY4CZH9_9BACT</name>
<reference evidence="3 4" key="1">
    <citation type="submission" date="2022-03" db="EMBL/GenBank/DDBJ databases">
        <title>Hymenobactersp. isolated from the air.</title>
        <authorList>
            <person name="Won M."/>
            <person name="Kwon S.-W."/>
        </authorList>
    </citation>
    <scope>NUCLEOTIDE SEQUENCE [LARGE SCALE GENOMIC DNA]</scope>
    <source>
        <strain evidence="3 4">KACC 21982</strain>
    </source>
</reference>
<dbReference type="Pfam" id="PF13649">
    <property type="entry name" value="Methyltransf_25"/>
    <property type="match status" value="1"/>
</dbReference>